<sequence length="269" mass="28197">MTEVELDSDAVRLALDGGVATVTLDAPAVRNALTVEVTAGVREALDSLPDAARCVVVRGSDEAGAFCAGGDVNAMLELQADAMSLPEAVDHVVRDTADCVRRVYECDLPTVAAIDGPAVGAGGALAIACDLQLLREDAAVSFGFRRVGLAVDSGVSYLLPRLVGRNVAMELVYTGEELGPERALELGVVNRVAGEDEFESELAALTERIAGGPTTALTASKRLLRRPDDSIEAAIEHEASAQAVMFGTDDHAEGVESFTSRREPEFEGK</sequence>
<dbReference type="InterPro" id="IPR001753">
    <property type="entry name" value="Enoyl-CoA_hydra/iso"/>
</dbReference>
<protein>
    <submittedName>
        <fullName evidence="2">4-chlorobenzoyl coenzyme A dehalogenase-2</fullName>
    </submittedName>
</protein>
<dbReference type="Gene3D" id="1.10.12.10">
    <property type="entry name" value="Lyase 2-enoyl-coa Hydratase, Chain A, domain 2"/>
    <property type="match status" value="1"/>
</dbReference>
<dbReference type="InterPro" id="IPR014748">
    <property type="entry name" value="Enoyl-CoA_hydra_C"/>
</dbReference>
<dbReference type="Pfam" id="PF00378">
    <property type="entry name" value="ECH_1"/>
    <property type="match status" value="1"/>
</dbReference>
<dbReference type="InterPro" id="IPR029045">
    <property type="entry name" value="ClpP/crotonase-like_dom_sf"/>
</dbReference>
<proteinExistence type="inferred from homology"/>
<dbReference type="SUPFAM" id="SSF52096">
    <property type="entry name" value="ClpP/crotonase"/>
    <property type="match status" value="1"/>
</dbReference>
<evidence type="ECO:0000313" key="3">
    <source>
        <dbReference type="Proteomes" id="UP000198902"/>
    </source>
</evidence>
<evidence type="ECO:0000313" key="2">
    <source>
        <dbReference type="EMBL" id="CQR50036.1"/>
    </source>
</evidence>
<dbReference type="OrthoDB" id="27846at2157"/>
<dbReference type="AlphaFoldDB" id="A0A0D6JQ72"/>
<dbReference type="Proteomes" id="UP000198902">
    <property type="component" value="Unassembled WGS sequence"/>
</dbReference>
<reference evidence="3" key="1">
    <citation type="submission" date="2015-03" db="EMBL/GenBank/DDBJ databases">
        <authorList>
            <person name="Urmite Genomes"/>
        </authorList>
    </citation>
    <scope>NUCLEOTIDE SEQUENCE [LARGE SCALE GENOMIC DNA]</scope>
    <source>
        <strain evidence="3">Arc-Hr</strain>
    </source>
</reference>
<organism evidence="2 3">
    <name type="scientific">Haloferax massiliensis</name>
    <dbReference type="NCBI Taxonomy" id="1476858"/>
    <lineage>
        <taxon>Archaea</taxon>
        <taxon>Methanobacteriati</taxon>
        <taxon>Methanobacteriota</taxon>
        <taxon>Stenosarchaea group</taxon>
        <taxon>Halobacteria</taxon>
        <taxon>Halobacteriales</taxon>
        <taxon>Haloferacaceae</taxon>
        <taxon>Haloferax</taxon>
    </lineage>
</organism>
<evidence type="ECO:0000256" key="1">
    <source>
        <dbReference type="RuleBase" id="RU003707"/>
    </source>
</evidence>
<keyword evidence="3" id="KW-1185">Reference proteome</keyword>
<dbReference type="RefSeq" id="WP_089777941.1">
    <property type="nucleotide sequence ID" value="NZ_CABLRR010000002.1"/>
</dbReference>
<dbReference type="InterPro" id="IPR018376">
    <property type="entry name" value="Enoyl-CoA_hyd/isom_CS"/>
</dbReference>
<gene>
    <name evidence="2" type="primary">fcbB2</name>
    <name evidence="2" type="ORF">BN996_01512</name>
</gene>
<dbReference type="PROSITE" id="PS00166">
    <property type="entry name" value="ENOYL_COA_HYDRATASE"/>
    <property type="match status" value="1"/>
</dbReference>
<comment type="similarity">
    <text evidence="1">Belongs to the enoyl-CoA hydratase/isomerase family.</text>
</comment>
<dbReference type="EMBL" id="CSTE01000002">
    <property type="protein sequence ID" value="CQR50036.1"/>
    <property type="molecule type" value="Genomic_DNA"/>
</dbReference>
<accession>A0A0D6JQ72</accession>
<dbReference type="Gene3D" id="3.90.226.10">
    <property type="entry name" value="2-enoyl-CoA Hydratase, Chain A, domain 1"/>
    <property type="match status" value="1"/>
</dbReference>
<dbReference type="GO" id="GO:0003824">
    <property type="term" value="F:catalytic activity"/>
    <property type="evidence" value="ECO:0007669"/>
    <property type="project" value="InterPro"/>
</dbReference>
<name>A0A0D6JQ72_9EURY</name>
<dbReference type="CDD" id="cd06558">
    <property type="entry name" value="crotonase-like"/>
    <property type="match status" value="1"/>
</dbReference>
<dbReference type="PANTHER" id="PTHR43459">
    <property type="entry name" value="ENOYL-COA HYDRATASE"/>
    <property type="match status" value="1"/>
</dbReference>
<dbReference type="PANTHER" id="PTHR43459:SF1">
    <property type="entry name" value="EG:BACN32G11.4 PROTEIN"/>
    <property type="match status" value="1"/>
</dbReference>